<reference evidence="2 3" key="1">
    <citation type="submission" date="2018-05" db="EMBL/GenBank/DDBJ databases">
        <title>Streptomyces venezuelae.</title>
        <authorList>
            <person name="Kim W."/>
            <person name="Lee N."/>
            <person name="Cho B.-K."/>
        </authorList>
    </citation>
    <scope>NUCLEOTIDE SEQUENCE [LARGE SCALE GENOMIC DNA]</scope>
    <source>
        <strain evidence="2 3">ATCC 14585</strain>
    </source>
</reference>
<feature type="region of interest" description="Disordered" evidence="1">
    <location>
        <begin position="1"/>
        <end position="48"/>
    </location>
</feature>
<dbReference type="AlphaFoldDB" id="A0A5P2CSC4"/>
<evidence type="ECO:0000313" key="3">
    <source>
        <dbReference type="Proteomes" id="UP000324015"/>
    </source>
</evidence>
<dbReference type="InterPro" id="IPR038563">
    <property type="entry name" value="Endonuclease_7_sf"/>
</dbReference>
<dbReference type="InterPro" id="IPR004211">
    <property type="entry name" value="Endonuclease_7"/>
</dbReference>
<sequence length="142" mass="15716">MSGRRRCKDCPADARSPRPAPHPGPRCASHHRLEKQRRRTAAHERRVRDTYGLAPGDYDKLLRFQGGRCAICTRGKGISKRLAVDHDHACCPGPTSCGKCVRGLVCGRCNSVLAHARDAIEFFDRATAYLINPPARRLKGTT</sequence>
<dbReference type="InterPro" id="IPR044925">
    <property type="entry name" value="His-Me_finger_sf"/>
</dbReference>
<evidence type="ECO:0000256" key="1">
    <source>
        <dbReference type="SAM" id="MobiDB-lite"/>
    </source>
</evidence>
<proteinExistence type="predicted"/>
<dbReference type="Proteomes" id="UP000324015">
    <property type="component" value="Chromosome"/>
</dbReference>
<dbReference type="EMBL" id="CP029191">
    <property type="protein sequence ID" value="QES45190.1"/>
    <property type="molecule type" value="Genomic_DNA"/>
</dbReference>
<protein>
    <recommendedName>
        <fullName evidence="4">Recombination endonuclease VII</fullName>
    </recommendedName>
</protein>
<dbReference type="Pfam" id="PF02945">
    <property type="entry name" value="Endonuclease_7"/>
    <property type="match status" value="1"/>
</dbReference>
<accession>A0A5P2CSC4</accession>
<feature type="compositionally biased region" description="Basic residues" evidence="1">
    <location>
        <begin position="28"/>
        <end position="40"/>
    </location>
</feature>
<name>A0A5P2CSC4_STRVZ</name>
<dbReference type="Gene3D" id="3.40.1800.10">
    <property type="entry name" value="His-Me finger endonucleases"/>
    <property type="match status" value="1"/>
</dbReference>
<evidence type="ECO:0000313" key="2">
    <source>
        <dbReference type="EMBL" id="QES45190.1"/>
    </source>
</evidence>
<organism evidence="2 3">
    <name type="scientific">Streptomyces venezuelae</name>
    <dbReference type="NCBI Taxonomy" id="54571"/>
    <lineage>
        <taxon>Bacteria</taxon>
        <taxon>Bacillati</taxon>
        <taxon>Actinomycetota</taxon>
        <taxon>Actinomycetes</taxon>
        <taxon>Kitasatosporales</taxon>
        <taxon>Streptomycetaceae</taxon>
        <taxon>Streptomyces</taxon>
    </lineage>
</organism>
<gene>
    <name evidence="2" type="ORF">DEJ49_33150</name>
</gene>
<dbReference type="SUPFAM" id="SSF54060">
    <property type="entry name" value="His-Me finger endonucleases"/>
    <property type="match status" value="1"/>
</dbReference>
<evidence type="ECO:0008006" key="4">
    <source>
        <dbReference type="Google" id="ProtNLM"/>
    </source>
</evidence>